<keyword evidence="2" id="KW-1185">Reference proteome</keyword>
<accession>A0A812S9Z8</accession>
<gene>
    <name evidence="1" type="primary">sphX</name>
    <name evidence="1" type="ORF">SPIL2461_LOCUS12008</name>
</gene>
<dbReference type="SUPFAM" id="SSF53850">
    <property type="entry name" value="Periplasmic binding protein-like II"/>
    <property type="match status" value="1"/>
</dbReference>
<dbReference type="PANTHER" id="PTHR30570:SF1">
    <property type="entry name" value="PHOSPHATE-BINDING PROTEIN PSTS"/>
    <property type="match status" value="1"/>
</dbReference>
<dbReference type="PANTHER" id="PTHR30570">
    <property type="entry name" value="PERIPLASMIC PHOSPHATE BINDING COMPONENT OF PHOSPHATE ABC TRANSPORTER"/>
    <property type="match status" value="1"/>
</dbReference>
<evidence type="ECO:0000313" key="1">
    <source>
        <dbReference type="EMBL" id="CAE7473034.1"/>
    </source>
</evidence>
<evidence type="ECO:0000313" key="2">
    <source>
        <dbReference type="Proteomes" id="UP000649617"/>
    </source>
</evidence>
<proteinExistence type="predicted"/>
<dbReference type="AlphaFoldDB" id="A0A812S9Z8"/>
<name>A0A812S9Z8_SYMPI</name>
<dbReference type="Gene3D" id="3.40.190.10">
    <property type="entry name" value="Periplasmic binding protein-like II"/>
    <property type="match status" value="2"/>
</dbReference>
<dbReference type="EMBL" id="CAJNIZ010023977">
    <property type="protein sequence ID" value="CAE7473034.1"/>
    <property type="molecule type" value="Genomic_DNA"/>
</dbReference>
<reference evidence="1" key="1">
    <citation type="submission" date="2021-02" db="EMBL/GenBank/DDBJ databases">
        <authorList>
            <person name="Dougan E. K."/>
            <person name="Rhodes N."/>
            <person name="Thang M."/>
            <person name="Chan C."/>
        </authorList>
    </citation>
    <scope>NUCLEOTIDE SEQUENCE</scope>
</reference>
<feature type="non-terminal residue" evidence="1">
    <location>
        <position position="1"/>
    </location>
</feature>
<sequence length="163" mass="18202">KSGYDPEGFPYCPSDKHSELEQLTTELDIAAFIENQRPVNCYMHSESDYQLYQWLSADTGGIAYFGYAYYTTYANQLTVARIASDAFKGVKDTADAKVEPSTYTITDGSYSVYKRRLFMNVDNEAWDRVHPYLAYGFSSAGQSLVASVGYVAVNAALLAKMQI</sequence>
<dbReference type="InterPro" id="IPR050811">
    <property type="entry name" value="Phosphate_ABC_transporter"/>
</dbReference>
<feature type="non-terminal residue" evidence="1">
    <location>
        <position position="163"/>
    </location>
</feature>
<organism evidence="1 2">
    <name type="scientific">Symbiodinium pilosum</name>
    <name type="common">Dinoflagellate</name>
    <dbReference type="NCBI Taxonomy" id="2952"/>
    <lineage>
        <taxon>Eukaryota</taxon>
        <taxon>Sar</taxon>
        <taxon>Alveolata</taxon>
        <taxon>Dinophyceae</taxon>
        <taxon>Suessiales</taxon>
        <taxon>Symbiodiniaceae</taxon>
        <taxon>Symbiodinium</taxon>
    </lineage>
</organism>
<dbReference type="OrthoDB" id="432384at2759"/>
<comment type="caution">
    <text evidence="1">The sequence shown here is derived from an EMBL/GenBank/DDBJ whole genome shotgun (WGS) entry which is preliminary data.</text>
</comment>
<dbReference type="Proteomes" id="UP000649617">
    <property type="component" value="Unassembled WGS sequence"/>
</dbReference>
<protein>
    <submittedName>
        <fullName evidence="1">SphX protein</fullName>
    </submittedName>
</protein>